<dbReference type="InterPro" id="IPR011344">
    <property type="entry name" value="ssDNA-bd"/>
</dbReference>
<dbReference type="GO" id="GO:0003697">
    <property type="term" value="F:single-stranded DNA binding"/>
    <property type="evidence" value="ECO:0007669"/>
    <property type="project" value="InterPro"/>
</dbReference>
<comment type="caution">
    <text evidence="3">The sequence shown here is derived from an EMBL/GenBank/DDBJ whole genome shotgun (WGS) entry which is preliminary data.</text>
</comment>
<dbReference type="GO" id="GO:0006260">
    <property type="term" value="P:DNA replication"/>
    <property type="evidence" value="ECO:0007669"/>
    <property type="project" value="InterPro"/>
</dbReference>
<evidence type="ECO:0000256" key="1">
    <source>
        <dbReference type="ARBA" id="ARBA00023125"/>
    </source>
</evidence>
<dbReference type="GO" id="GO:0005739">
    <property type="term" value="C:mitochondrion"/>
    <property type="evidence" value="ECO:0007669"/>
    <property type="project" value="UniProtKB-SubCell"/>
</dbReference>
<dbReference type="SUPFAM" id="SSF50249">
    <property type="entry name" value="Nucleic acid-binding proteins"/>
    <property type="match status" value="1"/>
</dbReference>
<sequence>MQPAVGTRAASTFARLTLCGNIAEPEFKVAKTGSEYARLSVATTVSLPPTEDGQSQEETNWHNVFVFGEKAEALRTARKGSLVHIEADYSLQKVQQDENSPIYKLPNLKARRIDILKRPQPKETIESTD</sequence>
<keyword evidence="1 2" id="KW-0238">DNA-binding</keyword>
<organism evidence="3 5">
    <name type="scientific">Wallemia ichthyophaga</name>
    <dbReference type="NCBI Taxonomy" id="245174"/>
    <lineage>
        <taxon>Eukaryota</taxon>
        <taxon>Fungi</taxon>
        <taxon>Dikarya</taxon>
        <taxon>Basidiomycota</taxon>
        <taxon>Wallemiomycotina</taxon>
        <taxon>Wallemiomycetes</taxon>
        <taxon>Wallemiales</taxon>
        <taxon>Wallemiaceae</taxon>
        <taxon>Wallemia</taxon>
    </lineage>
</organism>
<reference evidence="5 6" key="1">
    <citation type="submission" date="2019-03" db="EMBL/GenBank/DDBJ databases">
        <title>Sequencing 23 genomes of Wallemia ichthyophaga.</title>
        <authorList>
            <person name="Gostincar C."/>
        </authorList>
    </citation>
    <scope>NUCLEOTIDE SEQUENCE [LARGE SCALE GENOMIC DNA]</scope>
    <source>
        <strain evidence="4 6">EXF-6200</strain>
        <strain evidence="3 5">EXF-8621</strain>
    </source>
</reference>
<comment type="subcellular location">
    <subcellularLocation>
        <location evidence="2">Mitochondrion</location>
    </subcellularLocation>
</comment>
<accession>A0A4T0KFI0</accession>
<protein>
    <recommendedName>
        <fullName evidence="2">Single-stranded DNA-binding protein</fullName>
    </recommendedName>
</protein>
<evidence type="ECO:0000313" key="5">
    <source>
        <dbReference type="Proteomes" id="UP000306954"/>
    </source>
</evidence>
<dbReference type="EMBL" id="SPOI01000210">
    <property type="protein sequence ID" value="TIB32254.1"/>
    <property type="molecule type" value="Genomic_DNA"/>
</dbReference>
<evidence type="ECO:0000256" key="2">
    <source>
        <dbReference type="PIRNR" id="PIRNR002070"/>
    </source>
</evidence>
<dbReference type="InterPro" id="IPR012340">
    <property type="entry name" value="NA-bd_OB-fold"/>
</dbReference>
<evidence type="ECO:0000313" key="3">
    <source>
        <dbReference type="EMBL" id="TIB14846.1"/>
    </source>
</evidence>
<evidence type="ECO:0000313" key="6">
    <source>
        <dbReference type="Proteomes" id="UP000310689"/>
    </source>
</evidence>
<evidence type="ECO:0000313" key="4">
    <source>
        <dbReference type="EMBL" id="TIB32254.1"/>
    </source>
</evidence>
<dbReference type="Proteomes" id="UP000310689">
    <property type="component" value="Unassembled WGS sequence"/>
</dbReference>
<dbReference type="Gene3D" id="2.40.50.140">
    <property type="entry name" value="Nucleic acid-binding proteins"/>
    <property type="match status" value="1"/>
</dbReference>
<gene>
    <name evidence="4" type="ORF">E3P86_03188</name>
    <name evidence="3" type="ORF">E3P90_01144</name>
</gene>
<name>A0A4T0KFI0_WALIC</name>
<dbReference type="PIRSF" id="PIRSF002070">
    <property type="entry name" value="SSB"/>
    <property type="match status" value="1"/>
</dbReference>
<dbReference type="OrthoDB" id="1078367at2759"/>
<dbReference type="PROSITE" id="PS50935">
    <property type="entry name" value="SSB"/>
    <property type="match status" value="1"/>
</dbReference>
<proteinExistence type="predicted"/>
<dbReference type="CDD" id="cd04496">
    <property type="entry name" value="SSB_OBF"/>
    <property type="match status" value="1"/>
</dbReference>
<keyword evidence="2" id="KW-0496">Mitochondrion</keyword>
<dbReference type="InterPro" id="IPR000424">
    <property type="entry name" value="Primosome_PriB/ssb"/>
</dbReference>
<dbReference type="EMBL" id="SPOF01000009">
    <property type="protein sequence ID" value="TIB14846.1"/>
    <property type="molecule type" value="Genomic_DNA"/>
</dbReference>
<dbReference type="AlphaFoldDB" id="A0A4T0KFI0"/>
<dbReference type="Proteomes" id="UP000306954">
    <property type="component" value="Unassembled WGS sequence"/>
</dbReference>
<dbReference type="Pfam" id="PF00436">
    <property type="entry name" value="SSB"/>
    <property type="match status" value="1"/>
</dbReference>